<evidence type="ECO:0000313" key="12">
    <source>
        <dbReference type="EMBL" id="CAA6830779.1"/>
    </source>
</evidence>
<dbReference type="Gene3D" id="1.20.58.310">
    <property type="entry name" value="Polyphosphate kinase N-terminal domain"/>
    <property type="match status" value="1"/>
</dbReference>
<dbReference type="EMBL" id="CACVAT010000628">
    <property type="protein sequence ID" value="CAA6830779.1"/>
    <property type="molecule type" value="Genomic_DNA"/>
</dbReference>
<sequence length="708" mass="80591">MTNFENPDYYINRELGLLAFNRRVLELAKDKRFPLLERLRFLCISSSNLDEFFEVRVGSLKQQKLLGLNSSGPDGLVPDEALQQIAEASKSLVERQYSLLNKGLIPELEKEGVHFVRRTHWNTVQQQWVSDYFDNELMPLLSPFGLDPAHPFPNVINKSLNFITELDGTDAFGRKIQAAIVQAPRTLPRIIRLPTDIAPSKNSFVFLSSILHAFIDRLFPGMTVEGCYQFRVTRNSNMYVDEEEIDDLLKAMKGELPHRHFGAAVRLEVADHCPEDSFRFLQEHFELEDQDVYQVDGPVNLNRLMNVIDLIDKPKLRFASFTAGSKHVIKKSGGNIFKAIRKKDILSHYPYQSFNTMLKFVDQASTDKNVLAIKLTLYRAGKKSALVESLIRAARKGKEVTAVVELRARFDEEANIELSNRLQQANVHVVYGVVGYKTHAKMCLVVRREGDELVRYANLATGNYHAGTAKAYTDFGLMTCHYGITEDVHNVFHMLTGLGRVRDLNHLLEAPFRLHTSMLEKIEREAECAKAGKPAHIMVRMNSLIEPQIIKALYRASCAGVKIDLVVRGICCLQPGIEGVSENIHVRSVMGRFLEHPRVYYFLNDGAEEMYCSSADWMPRNFFRRVEIAFPILDVELRRRVRTEAFEVYLQDNTHAWVLQPDGSYQRIKPKKGELRLSAQNVLMDSLGKHAEGRGRLLSGDDGPSSLH</sequence>
<dbReference type="GO" id="GO:0006799">
    <property type="term" value="P:polyphosphate biosynthetic process"/>
    <property type="evidence" value="ECO:0007669"/>
    <property type="project" value="UniProtKB-UniRule"/>
</dbReference>
<dbReference type="NCBIfam" id="NF003921">
    <property type="entry name" value="PRK05443.2-2"/>
    <property type="match status" value="1"/>
</dbReference>
<comment type="function">
    <text evidence="6 7">Catalyzes the reversible transfer of the terminal phosphate of ATP to form a long-chain polyphosphate (polyP).</text>
</comment>
<keyword evidence="1 6" id="KW-0597">Phosphoprotein</keyword>
<dbReference type="PANTHER" id="PTHR30218:SF0">
    <property type="entry name" value="POLYPHOSPHATE KINASE"/>
    <property type="match status" value="1"/>
</dbReference>
<feature type="domain" description="Polyphosphate kinase C-terminal" evidence="10">
    <location>
        <begin position="507"/>
        <end position="680"/>
    </location>
</feature>
<feature type="domain" description="Polyphosphate kinase middle" evidence="8">
    <location>
        <begin position="125"/>
        <end position="306"/>
    </location>
</feature>
<dbReference type="NCBIfam" id="NF003917">
    <property type="entry name" value="PRK05443.1-1"/>
    <property type="match status" value="1"/>
</dbReference>
<accession>A0A6S6UFC4</accession>
<dbReference type="Pfam" id="PF13089">
    <property type="entry name" value="PP_kinase_N"/>
    <property type="match status" value="1"/>
</dbReference>
<dbReference type="CDD" id="cd09168">
    <property type="entry name" value="PLDc_PaPPK1_C2_like"/>
    <property type="match status" value="1"/>
</dbReference>
<dbReference type="Pfam" id="PF17941">
    <property type="entry name" value="PP_kinase_C_1"/>
    <property type="match status" value="1"/>
</dbReference>
<feature type="domain" description="Polyphosphate kinase C-terminal" evidence="11">
    <location>
        <begin position="335"/>
        <end position="498"/>
    </location>
</feature>
<keyword evidence="6" id="KW-0460">Magnesium</keyword>
<protein>
    <recommendedName>
        <fullName evidence="6 7">Polyphosphate kinase</fullName>
        <ecNumber evidence="6 7">2.7.4.1</ecNumber>
    </recommendedName>
    <alternativeName>
        <fullName evidence="6">ATP-polyphosphate phosphotransferase</fullName>
    </alternativeName>
    <alternativeName>
        <fullName evidence="6">Polyphosphoric acid kinase</fullName>
    </alternativeName>
</protein>
<dbReference type="SUPFAM" id="SSF56024">
    <property type="entry name" value="Phospholipase D/nuclease"/>
    <property type="match status" value="2"/>
</dbReference>
<evidence type="ECO:0000259" key="8">
    <source>
        <dbReference type="Pfam" id="PF02503"/>
    </source>
</evidence>
<evidence type="ECO:0000256" key="2">
    <source>
        <dbReference type="ARBA" id="ARBA00022679"/>
    </source>
</evidence>
<evidence type="ECO:0000259" key="11">
    <source>
        <dbReference type="Pfam" id="PF17941"/>
    </source>
</evidence>
<dbReference type="Pfam" id="PF13090">
    <property type="entry name" value="PP_kinase_C"/>
    <property type="match status" value="1"/>
</dbReference>
<dbReference type="InterPro" id="IPR003414">
    <property type="entry name" value="PP_kinase"/>
</dbReference>
<dbReference type="InterPro" id="IPR025200">
    <property type="entry name" value="PPK_C_dom2"/>
</dbReference>
<dbReference type="Gene3D" id="3.30.870.10">
    <property type="entry name" value="Endonuclease Chain A"/>
    <property type="match status" value="2"/>
</dbReference>
<evidence type="ECO:0000259" key="9">
    <source>
        <dbReference type="Pfam" id="PF13089"/>
    </source>
</evidence>
<dbReference type="GO" id="GO:0046872">
    <property type="term" value="F:metal ion binding"/>
    <property type="evidence" value="ECO:0007669"/>
    <property type="project" value="UniProtKB-KW"/>
</dbReference>
<feature type="binding site" evidence="6">
    <location>
        <position position="409"/>
    </location>
    <ligand>
        <name>Mg(2+)</name>
        <dbReference type="ChEBI" id="CHEBI:18420"/>
    </ligand>
</feature>
<dbReference type="NCBIfam" id="TIGR03705">
    <property type="entry name" value="poly_P_kin"/>
    <property type="match status" value="1"/>
</dbReference>
<dbReference type="SUPFAM" id="SSF140356">
    <property type="entry name" value="PPK N-terminal domain-like"/>
    <property type="match status" value="1"/>
</dbReference>
<organism evidence="12">
    <name type="scientific">uncultured Thiotrichaceae bacterium</name>
    <dbReference type="NCBI Taxonomy" id="298394"/>
    <lineage>
        <taxon>Bacteria</taxon>
        <taxon>Pseudomonadati</taxon>
        <taxon>Pseudomonadota</taxon>
        <taxon>Gammaproteobacteria</taxon>
        <taxon>Thiotrichales</taxon>
        <taxon>Thiotrichaceae</taxon>
        <taxon>environmental samples</taxon>
    </lineage>
</organism>
<dbReference type="SUPFAM" id="SSF143724">
    <property type="entry name" value="PHP14-like"/>
    <property type="match status" value="1"/>
</dbReference>
<comment type="cofactor">
    <cofactor evidence="6">
        <name>Mg(2+)</name>
        <dbReference type="ChEBI" id="CHEBI:18420"/>
    </cofactor>
</comment>
<dbReference type="AlphaFoldDB" id="A0A6S6UFC4"/>
<dbReference type="InterPro" id="IPR041108">
    <property type="entry name" value="PP_kinase_C_1"/>
</dbReference>
<evidence type="ECO:0000259" key="10">
    <source>
        <dbReference type="Pfam" id="PF13090"/>
    </source>
</evidence>
<dbReference type="PIRSF" id="PIRSF015589">
    <property type="entry name" value="PP_kinase"/>
    <property type="match status" value="1"/>
</dbReference>
<feature type="binding site" evidence="6">
    <location>
        <position position="48"/>
    </location>
    <ligand>
        <name>ATP</name>
        <dbReference type="ChEBI" id="CHEBI:30616"/>
    </ligand>
</feature>
<comment type="similarity">
    <text evidence="6 7">Belongs to the polyphosphate kinase 1 (PPK1) family.</text>
</comment>
<evidence type="ECO:0000256" key="6">
    <source>
        <dbReference type="HAMAP-Rule" id="MF_00347"/>
    </source>
</evidence>
<dbReference type="NCBIfam" id="NF003918">
    <property type="entry name" value="PRK05443.1-2"/>
    <property type="match status" value="1"/>
</dbReference>
<dbReference type="Gene3D" id="3.30.1840.10">
    <property type="entry name" value="Polyphosphate kinase middle domain"/>
    <property type="match status" value="1"/>
</dbReference>
<feature type="binding site" evidence="6">
    <location>
        <position position="596"/>
    </location>
    <ligand>
        <name>ATP</name>
        <dbReference type="ChEBI" id="CHEBI:30616"/>
    </ligand>
</feature>
<keyword evidence="5 6" id="KW-0067">ATP-binding</keyword>
<dbReference type="GO" id="GO:0009358">
    <property type="term" value="C:polyphosphate kinase complex"/>
    <property type="evidence" value="ECO:0007669"/>
    <property type="project" value="InterPro"/>
</dbReference>
<dbReference type="PANTHER" id="PTHR30218">
    <property type="entry name" value="POLYPHOSPHATE KINASE"/>
    <property type="match status" value="1"/>
</dbReference>
<feature type="domain" description="Polyphosphate kinase N-terminal" evidence="9">
    <location>
        <begin position="10"/>
        <end position="116"/>
    </location>
</feature>
<evidence type="ECO:0000256" key="1">
    <source>
        <dbReference type="ARBA" id="ARBA00022553"/>
    </source>
</evidence>
<evidence type="ECO:0000256" key="5">
    <source>
        <dbReference type="ARBA" id="ARBA00022840"/>
    </source>
</evidence>
<dbReference type="InterPro" id="IPR024953">
    <property type="entry name" value="PP_kinase_middle"/>
</dbReference>
<comment type="catalytic activity">
    <reaction evidence="6 7">
        <text>[phosphate](n) + ATP = [phosphate](n+1) + ADP</text>
        <dbReference type="Rhea" id="RHEA:19573"/>
        <dbReference type="Rhea" id="RHEA-COMP:9859"/>
        <dbReference type="Rhea" id="RHEA-COMP:14280"/>
        <dbReference type="ChEBI" id="CHEBI:16838"/>
        <dbReference type="ChEBI" id="CHEBI:30616"/>
        <dbReference type="ChEBI" id="CHEBI:456216"/>
        <dbReference type="EC" id="2.7.4.1"/>
    </reaction>
</comment>
<dbReference type="Pfam" id="PF02503">
    <property type="entry name" value="PP_kinase"/>
    <property type="match status" value="1"/>
</dbReference>
<feature type="binding site" evidence="6">
    <location>
        <position position="472"/>
    </location>
    <ligand>
        <name>ATP</name>
        <dbReference type="ChEBI" id="CHEBI:30616"/>
    </ligand>
</feature>
<feature type="active site" description="Phosphohistidine intermediate" evidence="6">
    <location>
        <position position="439"/>
    </location>
</feature>
<keyword evidence="3 6" id="KW-0547">Nucleotide-binding</keyword>
<gene>
    <name evidence="6" type="primary">ppk</name>
    <name evidence="12" type="ORF">HELGO_WM26797</name>
</gene>
<evidence type="ECO:0000256" key="3">
    <source>
        <dbReference type="ARBA" id="ARBA00022741"/>
    </source>
</evidence>
<feature type="binding site" evidence="6">
    <location>
        <position position="568"/>
    </location>
    <ligand>
        <name>ATP</name>
        <dbReference type="ChEBI" id="CHEBI:30616"/>
    </ligand>
</feature>
<dbReference type="HAMAP" id="MF_00347">
    <property type="entry name" value="Polyphosphate_kinase"/>
    <property type="match status" value="1"/>
</dbReference>
<dbReference type="InterPro" id="IPR025198">
    <property type="entry name" value="PPK_N_dom"/>
</dbReference>
<reference evidence="12" key="1">
    <citation type="submission" date="2020-01" db="EMBL/GenBank/DDBJ databases">
        <authorList>
            <person name="Meier V. D."/>
            <person name="Meier V D."/>
        </authorList>
    </citation>
    <scope>NUCLEOTIDE SEQUENCE</scope>
    <source>
        <strain evidence="12">HLG_WM_MAG_09</strain>
    </source>
</reference>
<keyword evidence="6" id="KW-0479">Metal-binding</keyword>
<proteinExistence type="inferred from homology"/>
<evidence type="ECO:0000256" key="4">
    <source>
        <dbReference type="ARBA" id="ARBA00022777"/>
    </source>
</evidence>
<dbReference type="GO" id="GO:0005524">
    <property type="term" value="F:ATP binding"/>
    <property type="evidence" value="ECO:0007669"/>
    <property type="project" value="UniProtKB-KW"/>
</dbReference>
<dbReference type="InterPro" id="IPR036830">
    <property type="entry name" value="PP_kinase_middle_dom_sf"/>
</dbReference>
<keyword evidence="2 6" id="KW-0808">Transferase</keyword>
<comment type="PTM">
    <text evidence="6 7">An intermediate of this reaction is the autophosphorylated ppk in which a phosphate is covalently linked to a histidine residue through a N-P bond.</text>
</comment>
<dbReference type="EC" id="2.7.4.1" evidence="6 7"/>
<evidence type="ECO:0000256" key="7">
    <source>
        <dbReference type="RuleBase" id="RU003800"/>
    </source>
</evidence>
<name>A0A6S6UFC4_9GAMM</name>
<keyword evidence="4 6" id="KW-0418">Kinase</keyword>
<dbReference type="GO" id="GO:0008976">
    <property type="term" value="F:polyphosphate kinase activity"/>
    <property type="evidence" value="ECO:0007669"/>
    <property type="project" value="UniProtKB-UniRule"/>
</dbReference>
<dbReference type="InterPro" id="IPR036832">
    <property type="entry name" value="PPK_N_dom_sf"/>
</dbReference>
<feature type="binding site" evidence="6">
    <location>
        <position position="379"/>
    </location>
    <ligand>
        <name>Mg(2+)</name>
        <dbReference type="ChEBI" id="CHEBI:18420"/>
    </ligand>
</feature>